<sequence>MRQVRLLGLAGLLGASLFTVALLVLHVARAEVDWTRHYVSDFANGSLGWMFVSGTMLHGLGNLALTLGLYRSLEPGALREGAVVFFGLAAAGIVAAALVPVDPTGSLPSLAGLVHRAIVIAAFPIELVALVLFSIAFARQRAWRARAGSSFALSAVAALGLIGFFLAVYANAIPGAAERLALGSFLAWELWAALVLARQSGRVNEEGESTVSPDSAHEDSRS</sequence>
<evidence type="ECO:0000256" key="1">
    <source>
        <dbReference type="SAM" id="Phobius"/>
    </source>
</evidence>
<evidence type="ECO:0000313" key="3">
    <source>
        <dbReference type="Proteomes" id="UP000218899"/>
    </source>
</evidence>
<keyword evidence="3" id="KW-1185">Reference proteome</keyword>
<feature type="transmembrane region" description="Helical" evidence="1">
    <location>
        <begin position="150"/>
        <end position="173"/>
    </location>
</feature>
<protein>
    <recommendedName>
        <fullName evidence="4">DUF998 domain-containing protein</fullName>
    </recommendedName>
</protein>
<dbReference type="InterPro" id="IPR009339">
    <property type="entry name" value="DUF998"/>
</dbReference>
<keyword evidence="1" id="KW-1133">Transmembrane helix</keyword>
<proteinExistence type="predicted"/>
<dbReference type="AlphaFoldDB" id="A0A1B4VCU7"/>
<dbReference type="Proteomes" id="UP000218899">
    <property type="component" value="Chromosome"/>
</dbReference>
<gene>
    <name evidence="2" type="ORF">SVA_3223</name>
</gene>
<name>A0A1B4VCU7_9GAMM</name>
<feature type="transmembrane region" description="Helical" evidence="1">
    <location>
        <begin position="46"/>
        <end position="70"/>
    </location>
</feature>
<keyword evidence="1" id="KW-0472">Membrane</keyword>
<evidence type="ECO:0008006" key="4">
    <source>
        <dbReference type="Google" id="ProtNLM"/>
    </source>
</evidence>
<reference evidence="2 3" key="1">
    <citation type="submission" date="2015-08" db="EMBL/GenBank/DDBJ databases">
        <title>Complete genome sequence of Sulfurifustis variabilis.</title>
        <authorList>
            <person name="Miura A."/>
            <person name="Kojima H."/>
            <person name="Fukui M."/>
        </authorList>
    </citation>
    <scope>NUCLEOTIDE SEQUENCE [LARGE SCALE GENOMIC DNA]</scope>
    <source>
        <strain evidence="3">skN76</strain>
    </source>
</reference>
<dbReference type="Pfam" id="PF06197">
    <property type="entry name" value="DUF998"/>
    <property type="match status" value="1"/>
</dbReference>
<organism evidence="2 3">
    <name type="scientific">Sulfurifustis variabilis</name>
    <dbReference type="NCBI Taxonomy" id="1675686"/>
    <lineage>
        <taxon>Bacteria</taxon>
        <taxon>Pseudomonadati</taxon>
        <taxon>Pseudomonadota</taxon>
        <taxon>Gammaproteobacteria</taxon>
        <taxon>Acidiferrobacterales</taxon>
        <taxon>Acidiferrobacteraceae</taxon>
        <taxon>Sulfurifustis</taxon>
    </lineage>
</organism>
<keyword evidence="1" id="KW-0812">Transmembrane</keyword>
<accession>A0A1B4VCU7</accession>
<feature type="transmembrane region" description="Helical" evidence="1">
    <location>
        <begin position="113"/>
        <end position="138"/>
    </location>
</feature>
<dbReference type="KEGG" id="sva:SVA_3223"/>
<feature type="transmembrane region" description="Helical" evidence="1">
    <location>
        <begin position="82"/>
        <end position="101"/>
    </location>
</feature>
<dbReference type="EMBL" id="AP014936">
    <property type="protein sequence ID" value="BAU49771.1"/>
    <property type="molecule type" value="Genomic_DNA"/>
</dbReference>
<evidence type="ECO:0000313" key="2">
    <source>
        <dbReference type="EMBL" id="BAU49771.1"/>
    </source>
</evidence>